<reference evidence="1 2" key="1">
    <citation type="submission" date="2019-07" db="EMBL/GenBank/DDBJ databases">
        <title>Whole genome shotgun sequence of Oceanobacillus sojae NBRC 105379.</title>
        <authorList>
            <person name="Hosoyama A."/>
            <person name="Uohara A."/>
            <person name="Ohji S."/>
            <person name="Ichikawa N."/>
        </authorList>
    </citation>
    <scope>NUCLEOTIDE SEQUENCE [LARGE SCALE GENOMIC DNA]</scope>
    <source>
        <strain evidence="1 2">NBRC 105379</strain>
    </source>
</reference>
<dbReference type="Proteomes" id="UP000321558">
    <property type="component" value="Unassembled WGS sequence"/>
</dbReference>
<sequence length="66" mass="7925">MKRQARHSDIKKKELPSKVYHSFCGTSVILFFNFRMLLSEIICENIDEMNIFTNEVWHFNIKPYGE</sequence>
<dbReference type="AlphaFoldDB" id="A0A511ZQS4"/>
<comment type="caution">
    <text evidence="1">The sequence shown here is derived from an EMBL/GenBank/DDBJ whole genome shotgun (WGS) entry which is preliminary data.</text>
</comment>
<protein>
    <submittedName>
        <fullName evidence="1">Uncharacterized protein</fullName>
    </submittedName>
</protein>
<proteinExistence type="predicted"/>
<gene>
    <name evidence="1" type="ORF">OSO01_45450</name>
</gene>
<accession>A0A511ZQS4</accession>
<keyword evidence="2" id="KW-1185">Reference proteome</keyword>
<dbReference type="EMBL" id="BJYM01000030">
    <property type="protein sequence ID" value="GEN89806.1"/>
    <property type="molecule type" value="Genomic_DNA"/>
</dbReference>
<organism evidence="1 2">
    <name type="scientific">Oceanobacillus sojae</name>
    <dbReference type="NCBI Taxonomy" id="582851"/>
    <lineage>
        <taxon>Bacteria</taxon>
        <taxon>Bacillati</taxon>
        <taxon>Bacillota</taxon>
        <taxon>Bacilli</taxon>
        <taxon>Bacillales</taxon>
        <taxon>Bacillaceae</taxon>
        <taxon>Oceanobacillus</taxon>
    </lineage>
</organism>
<name>A0A511ZQS4_9BACI</name>
<evidence type="ECO:0000313" key="1">
    <source>
        <dbReference type="EMBL" id="GEN89806.1"/>
    </source>
</evidence>
<evidence type="ECO:0000313" key="2">
    <source>
        <dbReference type="Proteomes" id="UP000321558"/>
    </source>
</evidence>